<evidence type="ECO:0000313" key="2">
    <source>
        <dbReference type="EMBL" id="QHU01400.1"/>
    </source>
</evidence>
<organism evidence="2">
    <name type="scientific">viral metagenome</name>
    <dbReference type="NCBI Taxonomy" id="1070528"/>
    <lineage>
        <taxon>unclassified sequences</taxon>
        <taxon>metagenomes</taxon>
        <taxon>organismal metagenomes</taxon>
    </lineage>
</organism>
<dbReference type="EMBL" id="MN740340">
    <property type="protein sequence ID" value="QHU01400.1"/>
    <property type="molecule type" value="Genomic_DNA"/>
</dbReference>
<name>A0A6C0J959_9ZZZZ</name>
<sequence length="438" mass="52184">MDDIYEISNLLNNENVENVDKELYNKLKISLNETMEEIDILLNDNEYLVKSKIENLEKLLNQINQELIKNTNYYLLNLEKYKFPNKLKILNEEISNKQKLLIEKKDIKDTYKKSLIDIINKKEELSNKILCNTNNINDKKLKINNNCEITSIVEKKKQILGRKKNNDNTILQNISNKECELSIKLNEYNKNIMEIEKHHNNEKNEINIFLNRDLCYIQKIPHKSIEHKSIGHKSIGHKSIEHKSIEYKIKKKEIESLQKRLIIIEKEKQDSIKHIETEMNNETKLLDKFKMEMEIIKLDETEKANQDILLLDPKLNELNIFFTNLKDENIIVLEELSKLEKKEKLIELELFSIDIDEIIKDINSIELIIKKQQIKTVQQFNSFKNKHNNTIDKLKEKKYRLNKKIEILKNKSKENKDLDSLISRKKFIIKLLNNEFIS</sequence>
<feature type="coiled-coil region" evidence="1">
    <location>
        <begin position="240"/>
        <end position="292"/>
    </location>
</feature>
<accession>A0A6C0J959</accession>
<feature type="coiled-coil region" evidence="1">
    <location>
        <begin position="384"/>
        <end position="411"/>
    </location>
</feature>
<proteinExistence type="predicted"/>
<protein>
    <submittedName>
        <fullName evidence="2">Uncharacterized protein</fullName>
    </submittedName>
</protein>
<evidence type="ECO:0000256" key="1">
    <source>
        <dbReference type="SAM" id="Coils"/>
    </source>
</evidence>
<dbReference type="AlphaFoldDB" id="A0A6C0J959"/>
<feature type="coiled-coil region" evidence="1">
    <location>
        <begin position="24"/>
        <end position="69"/>
    </location>
</feature>
<keyword evidence="1" id="KW-0175">Coiled coil</keyword>
<reference evidence="2" key="1">
    <citation type="journal article" date="2020" name="Nature">
        <title>Giant virus diversity and host interactions through global metagenomics.</title>
        <authorList>
            <person name="Schulz F."/>
            <person name="Roux S."/>
            <person name="Paez-Espino D."/>
            <person name="Jungbluth S."/>
            <person name="Walsh D.A."/>
            <person name="Denef V.J."/>
            <person name="McMahon K.D."/>
            <person name="Konstantinidis K.T."/>
            <person name="Eloe-Fadrosh E.A."/>
            <person name="Kyrpides N.C."/>
            <person name="Woyke T."/>
        </authorList>
    </citation>
    <scope>NUCLEOTIDE SEQUENCE</scope>
    <source>
        <strain evidence="2">GVMAG-M-3300025860-25</strain>
    </source>
</reference>